<evidence type="ECO:0000256" key="1">
    <source>
        <dbReference type="SAM" id="MobiDB-lite"/>
    </source>
</evidence>
<protein>
    <submittedName>
        <fullName evidence="2">Uncharacterized protein</fullName>
    </submittedName>
</protein>
<gene>
    <name evidence="2" type="ORF">FSB_LOCUS60445</name>
</gene>
<dbReference type="AlphaFoldDB" id="A0A2N9J7R6"/>
<reference evidence="2" key="1">
    <citation type="submission" date="2018-02" db="EMBL/GenBank/DDBJ databases">
        <authorList>
            <person name="Cohen D.B."/>
            <person name="Kent A.D."/>
        </authorList>
    </citation>
    <scope>NUCLEOTIDE SEQUENCE</scope>
</reference>
<sequence>MQKAQFELADTVQPFKEPKQPKDKETPLDKEEPEKSQFEGGLAVNKLPSTEQSSHFVTLYDVAVLLENERQNLPREPRHFTRRTPYPVELLNKTYLKCYDPPTVMEERGMLSSTFANSLMQ</sequence>
<feature type="region of interest" description="Disordered" evidence="1">
    <location>
        <begin position="1"/>
        <end position="47"/>
    </location>
</feature>
<evidence type="ECO:0000313" key="2">
    <source>
        <dbReference type="EMBL" id="SPD32563.1"/>
    </source>
</evidence>
<accession>A0A2N9J7R6</accession>
<dbReference type="EMBL" id="OIVN01006410">
    <property type="protein sequence ID" value="SPD32563.1"/>
    <property type="molecule type" value="Genomic_DNA"/>
</dbReference>
<name>A0A2N9J7R6_FAGSY</name>
<proteinExistence type="predicted"/>
<organism evidence="2">
    <name type="scientific">Fagus sylvatica</name>
    <name type="common">Beechnut</name>
    <dbReference type="NCBI Taxonomy" id="28930"/>
    <lineage>
        <taxon>Eukaryota</taxon>
        <taxon>Viridiplantae</taxon>
        <taxon>Streptophyta</taxon>
        <taxon>Embryophyta</taxon>
        <taxon>Tracheophyta</taxon>
        <taxon>Spermatophyta</taxon>
        <taxon>Magnoliopsida</taxon>
        <taxon>eudicotyledons</taxon>
        <taxon>Gunneridae</taxon>
        <taxon>Pentapetalae</taxon>
        <taxon>rosids</taxon>
        <taxon>fabids</taxon>
        <taxon>Fagales</taxon>
        <taxon>Fagaceae</taxon>
        <taxon>Fagus</taxon>
    </lineage>
</organism>
<feature type="compositionally biased region" description="Basic and acidic residues" evidence="1">
    <location>
        <begin position="16"/>
        <end position="37"/>
    </location>
</feature>